<sequence length="110" mass="12426">MQNLKKVARLPRQDHKEVLKILKKEVRKRSGRMENKNSVKSVHPSSSNSNSSTASVNKDWEHWVVMHGNEKVAEEDVREVGQTIGVRFSGADSNMFKVLAGEGRGKGERR</sequence>
<evidence type="ECO:0000313" key="3">
    <source>
        <dbReference type="Proteomes" id="UP000265520"/>
    </source>
</evidence>
<evidence type="ECO:0000256" key="1">
    <source>
        <dbReference type="SAM" id="MobiDB-lite"/>
    </source>
</evidence>
<name>A0A392LXF6_9FABA</name>
<proteinExistence type="predicted"/>
<reference evidence="2 3" key="1">
    <citation type="journal article" date="2018" name="Front. Plant Sci.">
        <title>Red Clover (Trifolium pratense) and Zigzag Clover (T. medium) - A Picture of Genomic Similarities and Differences.</title>
        <authorList>
            <person name="Dluhosova J."/>
            <person name="Istvanek J."/>
            <person name="Nedelnik J."/>
            <person name="Repkova J."/>
        </authorList>
    </citation>
    <scope>NUCLEOTIDE SEQUENCE [LARGE SCALE GENOMIC DNA]</scope>
    <source>
        <strain evidence="3">cv. 10/8</strain>
        <tissue evidence="2">Leaf</tissue>
    </source>
</reference>
<dbReference type="Proteomes" id="UP000265520">
    <property type="component" value="Unassembled WGS sequence"/>
</dbReference>
<evidence type="ECO:0000313" key="2">
    <source>
        <dbReference type="EMBL" id="MCH79555.1"/>
    </source>
</evidence>
<keyword evidence="3" id="KW-1185">Reference proteome</keyword>
<protein>
    <recommendedName>
        <fullName evidence="4">Endonuclease/exonuclease/phosphatase family protein</fullName>
    </recommendedName>
</protein>
<organism evidence="2 3">
    <name type="scientific">Trifolium medium</name>
    <dbReference type="NCBI Taxonomy" id="97028"/>
    <lineage>
        <taxon>Eukaryota</taxon>
        <taxon>Viridiplantae</taxon>
        <taxon>Streptophyta</taxon>
        <taxon>Embryophyta</taxon>
        <taxon>Tracheophyta</taxon>
        <taxon>Spermatophyta</taxon>
        <taxon>Magnoliopsida</taxon>
        <taxon>eudicotyledons</taxon>
        <taxon>Gunneridae</taxon>
        <taxon>Pentapetalae</taxon>
        <taxon>rosids</taxon>
        <taxon>fabids</taxon>
        <taxon>Fabales</taxon>
        <taxon>Fabaceae</taxon>
        <taxon>Papilionoideae</taxon>
        <taxon>50 kb inversion clade</taxon>
        <taxon>NPAAA clade</taxon>
        <taxon>Hologalegina</taxon>
        <taxon>IRL clade</taxon>
        <taxon>Trifolieae</taxon>
        <taxon>Trifolium</taxon>
    </lineage>
</organism>
<gene>
    <name evidence="2" type="ORF">A2U01_0000306</name>
</gene>
<dbReference type="EMBL" id="LXQA010000191">
    <property type="protein sequence ID" value="MCH79555.1"/>
    <property type="molecule type" value="Genomic_DNA"/>
</dbReference>
<feature type="region of interest" description="Disordered" evidence="1">
    <location>
        <begin position="24"/>
        <end position="57"/>
    </location>
</feature>
<feature type="compositionally biased region" description="Low complexity" evidence="1">
    <location>
        <begin position="38"/>
        <end position="57"/>
    </location>
</feature>
<accession>A0A392LXF6</accession>
<dbReference type="AlphaFoldDB" id="A0A392LXF6"/>
<comment type="caution">
    <text evidence="2">The sequence shown here is derived from an EMBL/GenBank/DDBJ whole genome shotgun (WGS) entry which is preliminary data.</text>
</comment>
<evidence type="ECO:0008006" key="4">
    <source>
        <dbReference type="Google" id="ProtNLM"/>
    </source>
</evidence>